<evidence type="ECO:0000256" key="13">
    <source>
        <dbReference type="HAMAP-Rule" id="MF_00225"/>
    </source>
</evidence>
<keyword evidence="9 13" id="KW-0665">Pyrimidine biosynthesis</keyword>
<evidence type="ECO:0000256" key="5">
    <source>
        <dbReference type="ARBA" id="ARBA00011245"/>
    </source>
</evidence>
<dbReference type="NCBIfam" id="NF003644">
    <property type="entry name" value="PRK05286.1-1"/>
    <property type="match status" value="1"/>
</dbReference>
<dbReference type="NCBIfam" id="TIGR01036">
    <property type="entry name" value="pyrD_sub2"/>
    <property type="match status" value="1"/>
</dbReference>
<evidence type="ECO:0000256" key="4">
    <source>
        <dbReference type="ARBA" id="ARBA00005359"/>
    </source>
</evidence>
<dbReference type="RefSeq" id="WP_261920936.1">
    <property type="nucleotide sequence ID" value="NZ_CP022011.1"/>
</dbReference>
<feature type="binding site" evidence="13">
    <location>
        <begin position="63"/>
        <end position="67"/>
    </location>
    <ligand>
        <name>FMN</name>
        <dbReference type="ChEBI" id="CHEBI:58210"/>
    </ligand>
</feature>
<evidence type="ECO:0000256" key="2">
    <source>
        <dbReference type="ARBA" id="ARBA00004202"/>
    </source>
</evidence>
<keyword evidence="6 13" id="KW-1003">Cell membrane</keyword>
<feature type="binding site" evidence="13">
    <location>
        <begin position="319"/>
        <end position="320"/>
    </location>
    <ligand>
        <name>FMN</name>
        <dbReference type="ChEBI" id="CHEBI:58210"/>
    </ligand>
</feature>
<dbReference type="InterPro" id="IPR050074">
    <property type="entry name" value="DHO_dehydrogenase"/>
</dbReference>
<dbReference type="NCBIfam" id="NF003652">
    <property type="entry name" value="PRK05286.2-5"/>
    <property type="match status" value="1"/>
</dbReference>
<dbReference type="InterPro" id="IPR005720">
    <property type="entry name" value="Dihydroorotate_DH_cat"/>
</dbReference>
<feature type="binding site" evidence="13">
    <location>
        <position position="140"/>
    </location>
    <ligand>
        <name>FMN</name>
        <dbReference type="ChEBI" id="CHEBI:58210"/>
    </ligand>
</feature>
<dbReference type="Gene3D" id="3.20.20.70">
    <property type="entry name" value="Aldolase class I"/>
    <property type="match status" value="1"/>
</dbReference>
<dbReference type="UniPathway" id="UPA00070">
    <property type="reaction ID" value="UER00946"/>
</dbReference>
<dbReference type="InterPro" id="IPR005719">
    <property type="entry name" value="Dihydroorotate_DH_2"/>
</dbReference>
<sequence length="338" mass="37327">MYRLIRQMLFRMQAENAHDFSLKALHYAGKFPFNRCLQRYYNAVGQKRTCMGISFKNPIGLAAGADKNGEAIDGFAALGFGFIEVGTVTPLAQDGNPKPRQFRLIEAEGIINRNGFNNHGIDYLIENIKRAKYDGVLGINIGKNTFTPVEKGKEDYLICLKKAYSYADYITINISSPNSPGLRNLQYGELLDDLLLSVKNKQAELSQQYKKYVPIAVKIAPDLTEKELIAIADSLKRHKIDGVIATNTTLERGMVKGLSNAEQQGGLSGKPLQNLSTQVITRLFAELKGDIPIIGSGGIDSVINAQEKITAGAELLQLYSGLIYHGPKLVQDLIKYIK</sequence>
<dbReference type="Pfam" id="PF01180">
    <property type="entry name" value="DHO_dh"/>
    <property type="match status" value="1"/>
</dbReference>
<dbReference type="FunFam" id="3.20.20.70:FF:000028">
    <property type="entry name" value="Dihydroorotate dehydrogenase (quinone)"/>
    <property type="match status" value="1"/>
</dbReference>
<evidence type="ECO:0000256" key="1">
    <source>
        <dbReference type="ARBA" id="ARBA00003125"/>
    </source>
</evidence>
<dbReference type="InterPro" id="IPR012135">
    <property type="entry name" value="Dihydroorotate_DH_1_2"/>
</dbReference>
<dbReference type="EC" id="1.3.5.2" evidence="13"/>
<comment type="subcellular location">
    <subcellularLocation>
        <location evidence="2 13">Cell membrane</location>
        <topology evidence="2 13">Peripheral membrane protein</topology>
    </subcellularLocation>
</comment>
<evidence type="ECO:0000256" key="12">
    <source>
        <dbReference type="ARBA" id="ARBA00048639"/>
    </source>
</evidence>
<dbReference type="GO" id="GO:0005737">
    <property type="term" value="C:cytoplasm"/>
    <property type="evidence" value="ECO:0007669"/>
    <property type="project" value="InterPro"/>
</dbReference>
<proteinExistence type="inferred from homology"/>
<keyword evidence="7 13" id="KW-0285">Flavoprotein</keyword>
<keyword evidence="11 13" id="KW-0472">Membrane</keyword>
<accession>A0A8D4LJW2</accession>
<dbReference type="PANTHER" id="PTHR48109">
    <property type="entry name" value="DIHYDROOROTATE DEHYDROGENASE (QUINONE), MITOCHONDRIAL-RELATED"/>
    <property type="match status" value="1"/>
</dbReference>
<feature type="binding site" evidence="13">
    <location>
        <position position="173"/>
    </location>
    <ligand>
        <name>FMN</name>
        <dbReference type="ChEBI" id="CHEBI:58210"/>
    </ligand>
</feature>
<evidence type="ECO:0000256" key="6">
    <source>
        <dbReference type="ARBA" id="ARBA00022475"/>
    </source>
</evidence>
<evidence type="ECO:0000256" key="8">
    <source>
        <dbReference type="ARBA" id="ARBA00022643"/>
    </source>
</evidence>
<dbReference type="AlphaFoldDB" id="A0A8D4LJW2"/>
<dbReference type="GO" id="GO:0006207">
    <property type="term" value="P:'de novo' pyrimidine nucleobase biosynthetic process"/>
    <property type="evidence" value="ECO:0007669"/>
    <property type="project" value="UniProtKB-UniRule"/>
</dbReference>
<comment type="subunit">
    <text evidence="5 13">Monomer.</text>
</comment>
<evidence type="ECO:0000256" key="3">
    <source>
        <dbReference type="ARBA" id="ARBA00005161"/>
    </source>
</evidence>
<feature type="binding site" evidence="13">
    <location>
        <begin position="112"/>
        <end position="116"/>
    </location>
    <ligand>
        <name>substrate</name>
    </ligand>
</feature>
<feature type="binding site" evidence="13">
    <location>
        <position position="298"/>
    </location>
    <ligand>
        <name>FMN</name>
        <dbReference type="ChEBI" id="CHEBI:58210"/>
    </ligand>
</feature>
<dbReference type="NCBIfam" id="NF003645">
    <property type="entry name" value="PRK05286.1-2"/>
    <property type="match status" value="1"/>
</dbReference>
<feature type="binding site" evidence="13">
    <location>
        <position position="246"/>
    </location>
    <ligand>
        <name>FMN</name>
        <dbReference type="ChEBI" id="CHEBI:58210"/>
    </ligand>
</feature>
<dbReference type="PROSITE" id="PS00911">
    <property type="entry name" value="DHODEHASE_1"/>
    <property type="match status" value="1"/>
</dbReference>
<dbReference type="CDD" id="cd04738">
    <property type="entry name" value="DHOD_2_like"/>
    <property type="match status" value="1"/>
</dbReference>
<dbReference type="GO" id="GO:0005886">
    <property type="term" value="C:plasma membrane"/>
    <property type="evidence" value="ECO:0007669"/>
    <property type="project" value="UniProtKB-SubCell"/>
</dbReference>
<dbReference type="InterPro" id="IPR013785">
    <property type="entry name" value="Aldolase_TIM"/>
</dbReference>
<keyword evidence="16" id="KW-1185">Reference proteome</keyword>
<evidence type="ECO:0000256" key="11">
    <source>
        <dbReference type="ARBA" id="ARBA00023136"/>
    </source>
</evidence>
<comment type="cofactor">
    <cofactor evidence="13">
        <name>FMN</name>
        <dbReference type="ChEBI" id="CHEBI:58210"/>
    </cofactor>
    <text evidence="13">Binds 1 FMN per subunit.</text>
</comment>
<evidence type="ECO:0000313" key="16">
    <source>
        <dbReference type="Proteomes" id="UP000955338"/>
    </source>
</evidence>
<protein>
    <recommendedName>
        <fullName evidence="13">Dihydroorotate dehydrogenase (quinone)</fullName>
        <ecNumber evidence="13">1.3.5.2</ecNumber>
    </recommendedName>
    <alternativeName>
        <fullName evidence="13">DHOdehase</fullName>
        <shortName evidence="13">DHOD</shortName>
        <shortName evidence="13">DHODase</shortName>
    </alternativeName>
    <alternativeName>
        <fullName evidence="13">Dihydroorotate oxidase</fullName>
    </alternativeName>
</protein>
<feature type="binding site" evidence="13">
    <location>
        <begin position="247"/>
        <end position="248"/>
    </location>
    <ligand>
        <name>substrate</name>
    </ligand>
</feature>
<feature type="binding site" evidence="13">
    <location>
        <position position="178"/>
    </location>
    <ligand>
        <name>substrate</name>
    </ligand>
</feature>
<comment type="catalytic activity">
    <reaction evidence="12 13">
        <text>(S)-dihydroorotate + a quinone = orotate + a quinol</text>
        <dbReference type="Rhea" id="RHEA:30187"/>
        <dbReference type="ChEBI" id="CHEBI:24646"/>
        <dbReference type="ChEBI" id="CHEBI:30839"/>
        <dbReference type="ChEBI" id="CHEBI:30864"/>
        <dbReference type="ChEBI" id="CHEBI:132124"/>
        <dbReference type="EC" id="1.3.5.2"/>
    </reaction>
</comment>
<dbReference type="PANTHER" id="PTHR48109:SF4">
    <property type="entry name" value="DIHYDROOROTATE DEHYDROGENASE (QUINONE), MITOCHONDRIAL"/>
    <property type="match status" value="1"/>
</dbReference>
<gene>
    <name evidence="13" type="primary">pyrD</name>
    <name evidence="15" type="ORF">CEP48_03455</name>
</gene>
<dbReference type="PIRSF" id="PIRSF000164">
    <property type="entry name" value="DHO_oxidase"/>
    <property type="match status" value="1"/>
</dbReference>
<evidence type="ECO:0000256" key="9">
    <source>
        <dbReference type="ARBA" id="ARBA00022975"/>
    </source>
</evidence>
<evidence type="ECO:0000313" key="15">
    <source>
        <dbReference type="EMBL" id="QDJ14529.1"/>
    </source>
</evidence>
<evidence type="ECO:0000256" key="7">
    <source>
        <dbReference type="ARBA" id="ARBA00022630"/>
    </source>
</evidence>
<feature type="binding site" evidence="13">
    <location>
        <position position="269"/>
    </location>
    <ligand>
        <name>FMN</name>
        <dbReference type="ChEBI" id="CHEBI:58210"/>
    </ligand>
</feature>
<evidence type="ECO:0000259" key="14">
    <source>
        <dbReference type="Pfam" id="PF01180"/>
    </source>
</evidence>
<dbReference type="GO" id="GO:0106430">
    <property type="term" value="F:dihydroorotate dehydrogenase (quinone) activity"/>
    <property type="evidence" value="ECO:0007669"/>
    <property type="project" value="UniProtKB-EC"/>
</dbReference>
<dbReference type="GO" id="GO:0044205">
    <property type="term" value="P:'de novo' UMP biosynthetic process"/>
    <property type="evidence" value="ECO:0007669"/>
    <property type="project" value="UniProtKB-UniRule"/>
</dbReference>
<name>A0A8D4LJW2_9PAST</name>
<feature type="binding site" evidence="13">
    <location>
        <position position="87"/>
    </location>
    <ligand>
        <name>FMN</name>
        <dbReference type="ChEBI" id="CHEBI:58210"/>
    </ligand>
</feature>
<dbReference type="Proteomes" id="UP000955338">
    <property type="component" value="Chromosome"/>
</dbReference>
<dbReference type="NCBIfam" id="NF003646">
    <property type="entry name" value="PRK05286.1-4"/>
    <property type="match status" value="1"/>
</dbReference>
<dbReference type="EMBL" id="CP022011">
    <property type="protein sequence ID" value="QDJ14529.1"/>
    <property type="molecule type" value="Genomic_DNA"/>
</dbReference>
<organism evidence="15 16">
    <name type="scientific">Mergibacter septicus</name>
    <dbReference type="NCBI Taxonomy" id="221402"/>
    <lineage>
        <taxon>Bacteria</taxon>
        <taxon>Pseudomonadati</taxon>
        <taxon>Pseudomonadota</taxon>
        <taxon>Gammaproteobacteria</taxon>
        <taxon>Pasteurellales</taxon>
        <taxon>Pasteurellaceae</taxon>
        <taxon>Mergibacter</taxon>
    </lineage>
</organism>
<feature type="active site" description="Nucleophile" evidence="13">
    <location>
        <position position="176"/>
    </location>
</feature>
<dbReference type="HAMAP" id="MF_00225">
    <property type="entry name" value="DHO_dh_type2"/>
    <property type="match status" value="1"/>
</dbReference>
<comment type="function">
    <text evidence="1 13">Catalyzes the conversion of dihydroorotate to orotate with quinone as electron acceptor.</text>
</comment>
<feature type="binding site" evidence="13">
    <location>
        <position position="173"/>
    </location>
    <ligand>
        <name>substrate</name>
    </ligand>
</feature>
<dbReference type="SUPFAM" id="SSF51395">
    <property type="entry name" value="FMN-linked oxidoreductases"/>
    <property type="match status" value="1"/>
</dbReference>
<comment type="similarity">
    <text evidence="4 13">Belongs to the dihydroorotate dehydrogenase family. Type 2 subfamily.</text>
</comment>
<dbReference type="InterPro" id="IPR001295">
    <property type="entry name" value="Dihydroorotate_DH_CS"/>
</dbReference>
<keyword evidence="10 13" id="KW-0560">Oxidoreductase</keyword>
<keyword evidence="8 13" id="KW-0288">FMN</keyword>
<comment type="pathway">
    <text evidence="3 13">Pyrimidine metabolism; UMP biosynthesis via de novo pathway; orotate from (S)-dihydroorotate (quinone route): step 1/1.</text>
</comment>
<evidence type="ECO:0000256" key="10">
    <source>
        <dbReference type="ARBA" id="ARBA00023002"/>
    </source>
</evidence>
<feature type="binding site" evidence="13">
    <location>
        <position position="67"/>
    </location>
    <ligand>
        <name>substrate</name>
    </ligand>
</feature>
<dbReference type="PROSITE" id="PS00912">
    <property type="entry name" value="DHODEHASE_2"/>
    <property type="match status" value="1"/>
</dbReference>
<feature type="binding site" evidence="13">
    <location>
        <position position="218"/>
    </location>
    <ligand>
        <name>FMN</name>
        <dbReference type="ChEBI" id="CHEBI:58210"/>
    </ligand>
</feature>
<feature type="domain" description="Dihydroorotate dehydrogenase catalytic" evidence="14">
    <location>
        <begin position="48"/>
        <end position="337"/>
    </location>
</feature>
<reference evidence="15" key="1">
    <citation type="submission" date="2017-06" db="EMBL/GenBank/DDBJ databases">
        <title>Genome sequencing of pathogenic and non-pathogenic strains within Bisgaard taxon 40.</title>
        <authorList>
            <person name="Ladner J.T."/>
            <person name="Lovett S.P."/>
            <person name="Koroleva G."/>
            <person name="Lorch J.M."/>
        </authorList>
    </citation>
    <scope>NUCLEOTIDE SEQUENCE</scope>
    <source>
        <strain evidence="15">27576-1-I1</strain>
    </source>
</reference>